<accession>A0AAV6M6D2</accession>
<keyword evidence="4" id="KW-0862">Zinc</keyword>
<evidence type="ECO:0000256" key="1">
    <source>
        <dbReference type="ARBA" id="ARBA00004123"/>
    </source>
</evidence>
<feature type="domain" description="C2H2-type" evidence="7">
    <location>
        <begin position="69"/>
        <end position="96"/>
    </location>
</feature>
<dbReference type="AlphaFoldDB" id="A0AAV6M6D2"/>
<dbReference type="PANTHER" id="PTHR47287">
    <property type="entry name" value="C2H2 AND C2HC ZINC FINGERS SUPERFAMILY PROTEIN"/>
    <property type="match status" value="1"/>
</dbReference>
<evidence type="ECO:0000313" key="8">
    <source>
        <dbReference type="EMBL" id="KAG6575625.1"/>
    </source>
</evidence>
<keyword evidence="2" id="KW-0479">Metal-binding</keyword>
<dbReference type="InterPro" id="IPR013087">
    <property type="entry name" value="Znf_C2H2_type"/>
</dbReference>
<feature type="non-terminal residue" evidence="8">
    <location>
        <position position="1"/>
    </location>
</feature>
<name>A0AAV6M6D2_9ROSI</name>
<dbReference type="PROSITE" id="PS00028">
    <property type="entry name" value="ZINC_FINGER_C2H2_1"/>
    <property type="match status" value="1"/>
</dbReference>
<dbReference type="PROSITE" id="PS50157">
    <property type="entry name" value="ZINC_FINGER_C2H2_2"/>
    <property type="match status" value="1"/>
</dbReference>
<evidence type="ECO:0000256" key="6">
    <source>
        <dbReference type="PROSITE-ProRule" id="PRU00042"/>
    </source>
</evidence>
<reference evidence="8 9" key="1">
    <citation type="journal article" date="2021" name="Hortic Res">
        <title>The domestication of Cucurbita argyrosperma as revealed by the genome of its wild relative.</title>
        <authorList>
            <person name="Barrera-Redondo J."/>
            <person name="Sanchez-de la Vega G."/>
            <person name="Aguirre-Liguori J.A."/>
            <person name="Castellanos-Morales G."/>
            <person name="Gutierrez-Guerrero Y.T."/>
            <person name="Aguirre-Dugua X."/>
            <person name="Aguirre-Planter E."/>
            <person name="Tenaillon M.I."/>
            <person name="Lira-Saade R."/>
            <person name="Eguiarte L.E."/>
        </authorList>
    </citation>
    <scope>NUCLEOTIDE SEQUENCE [LARGE SCALE GENOMIC DNA]</scope>
    <source>
        <strain evidence="8">JBR-2021</strain>
    </source>
</reference>
<dbReference type="PANTHER" id="PTHR47287:SF15">
    <property type="entry name" value="ZINC FINGER PROTEIN 3-LIKE"/>
    <property type="match status" value="1"/>
</dbReference>
<keyword evidence="9" id="KW-1185">Reference proteome</keyword>
<dbReference type="Proteomes" id="UP000685013">
    <property type="component" value="Chromosome 17"/>
</dbReference>
<evidence type="ECO:0000256" key="4">
    <source>
        <dbReference type="ARBA" id="ARBA00022833"/>
    </source>
</evidence>
<protein>
    <submittedName>
        <fullName evidence="8">Zinc finger protein 3</fullName>
    </submittedName>
</protein>
<dbReference type="EMBL" id="JAGKQH010000017">
    <property type="protein sequence ID" value="KAG6575625.1"/>
    <property type="molecule type" value="Genomic_DNA"/>
</dbReference>
<evidence type="ECO:0000313" key="9">
    <source>
        <dbReference type="Proteomes" id="UP000685013"/>
    </source>
</evidence>
<organism evidence="8 9">
    <name type="scientific">Cucurbita argyrosperma subsp. sororia</name>
    <dbReference type="NCBI Taxonomy" id="37648"/>
    <lineage>
        <taxon>Eukaryota</taxon>
        <taxon>Viridiplantae</taxon>
        <taxon>Streptophyta</taxon>
        <taxon>Embryophyta</taxon>
        <taxon>Tracheophyta</taxon>
        <taxon>Spermatophyta</taxon>
        <taxon>Magnoliopsida</taxon>
        <taxon>eudicotyledons</taxon>
        <taxon>Gunneridae</taxon>
        <taxon>Pentapetalae</taxon>
        <taxon>rosids</taxon>
        <taxon>fabids</taxon>
        <taxon>Cucurbitales</taxon>
        <taxon>Cucurbitaceae</taxon>
        <taxon>Cucurbiteae</taxon>
        <taxon>Cucurbita</taxon>
    </lineage>
</organism>
<dbReference type="GO" id="GO:0009788">
    <property type="term" value="P:negative regulation of abscisic acid-activated signaling pathway"/>
    <property type="evidence" value="ECO:0007669"/>
    <property type="project" value="InterPro"/>
</dbReference>
<proteinExistence type="predicted"/>
<evidence type="ECO:0000256" key="2">
    <source>
        <dbReference type="ARBA" id="ARBA00022723"/>
    </source>
</evidence>
<dbReference type="InterPro" id="IPR044246">
    <property type="entry name" value="ZFP3-like"/>
</dbReference>
<keyword evidence="3 6" id="KW-0863">Zinc-finger</keyword>
<evidence type="ECO:0000259" key="7">
    <source>
        <dbReference type="PROSITE" id="PS50157"/>
    </source>
</evidence>
<comment type="subcellular location">
    <subcellularLocation>
        <location evidence="1">Nucleus</location>
    </subcellularLocation>
</comment>
<keyword evidence="5" id="KW-0539">Nucleus</keyword>
<dbReference type="GO" id="GO:0008270">
    <property type="term" value="F:zinc ion binding"/>
    <property type="evidence" value="ECO:0007669"/>
    <property type="project" value="UniProtKB-KW"/>
</dbReference>
<comment type="caution">
    <text evidence="8">The sequence shown here is derived from an EMBL/GenBank/DDBJ whole genome shotgun (WGS) entry which is preliminary data.</text>
</comment>
<evidence type="ECO:0000256" key="3">
    <source>
        <dbReference type="ARBA" id="ARBA00022771"/>
    </source>
</evidence>
<dbReference type="GO" id="GO:0005634">
    <property type="term" value="C:nucleus"/>
    <property type="evidence" value="ECO:0007669"/>
    <property type="project" value="UniProtKB-SubCell"/>
</dbReference>
<sequence>MDSPPEIKDPSDSKDISPELVSLDLSLSNKDLGGSLPEELNLIDFFCADNLPNYISYEGTEAAAKPRVFSCTFCPREFLSSQALGGHQNAHNRKRKKAKPAHKLVTNSTDCKHSSVSSLPFQGFNRSLGIQMHSMIHKPFSHAPVFGSFHPFKPEVWDRQPLYTQVATGKWPLSKNYRSGASPVLPSSSGATGFDGGWRLSSNSDTLLDSKRPHNELHKLDCLDLSLRL</sequence>
<gene>
    <name evidence="8" type="primary">ZFP3</name>
    <name evidence="8" type="ORF">SDJN03_26264</name>
</gene>
<evidence type="ECO:0000256" key="5">
    <source>
        <dbReference type="ARBA" id="ARBA00023242"/>
    </source>
</evidence>